<evidence type="ECO:0000259" key="16">
    <source>
        <dbReference type="PROSITE" id="PS50867"/>
    </source>
</evidence>
<dbReference type="SUPFAM" id="SSF49899">
    <property type="entry name" value="Concanavalin A-like lectins/glucanases"/>
    <property type="match status" value="1"/>
</dbReference>
<dbReference type="InterPro" id="IPR013320">
    <property type="entry name" value="ConA-like_dom_sf"/>
</dbReference>
<dbReference type="GO" id="GO:0008270">
    <property type="term" value="F:zinc ion binding"/>
    <property type="evidence" value="ECO:0007669"/>
    <property type="project" value="InterPro"/>
</dbReference>
<evidence type="ECO:0000256" key="6">
    <source>
        <dbReference type="ARBA" id="ARBA00022603"/>
    </source>
</evidence>
<keyword evidence="9" id="KW-0479">Metal-binding</keyword>
<dbReference type="Gene3D" id="2.60.120.200">
    <property type="match status" value="1"/>
</dbReference>
<dbReference type="SMART" id="SM00508">
    <property type="entry name" value="PostSET"/>
    <property type="match status" value="1"/>
</dbReference>
<dbReference type="InterPro" id="IPR007728">
    <property type="entry name" value="Pre-SET_dom"/>
</dbReference>
<evidence type="ECO:0000256" key="9">
    <source>
        <dbReference type="ARBA" id="ARBA00022723"/>
    </source>
</evidence>
<feature type="domain" description="Post-SET" evidence="17">
    <location>
        <begin position="1154"/>
        <end position="1170"/>
    </location>
</feature>
<evidence type="ECO:0000256" key="5">
    <source>
        <dbReference type="ARBA" id="ARBA00022454"/>
    </source>
</evidence>
<dbReference type="PANTHER" id="PTHR46223:SF3">
    <property type="entry name" value="HISTONE-LYSINE N-METHYLTRANSFERASE SET-23"/>
    <property type="match status" value="1"/>
</dbReference>
<dbReference type="FunFam" id="2.60.120.200:FF:000114">
    <property type="entry name" value="Probable endo-1,3(4)-beta-glucanase NFIA_089530"/>
    <property type="match status" value="1"/>
</dbReference>
<feature type="signal peptide" evidence="14">
    <location>
        <begin position="1"/>
        <end position="23"/>
    </location>
</feature>
<dbReference type="GO" id="GO:0005634">
    <property type="term" value="C:nucleus"/>
    <property type="evidence" value="ECO:0007669"/>
    <property type="project" value="InterPro"/>
</dbReference>
<dbReference type="Pfam" id="PF05033">
    <property type="entry name" value="Pre-SET"/>
    <property type="match status" value="1"/>
</dbReference>
<feature type="domain" description="GH16" evidence="18">
    <location>
        <begin position="19"/>
        <end position="288"/>
    </location>
</feature>
<evidence type="ECO:0000256" key="10">
    <source>
        <dbReference type="ARBA" id="ARBA00022801"/>
    </source>
</evidence>
<feature type="compositionally biased region" description="Low complexity" evidence="13">
    <location>
        <begin position="755"/>
        <end position="769"/>
    </location>
</feature>
<feature type="compositionally biased region" description="Low complexity" evidence="13">
    <location>
        <begin position="330"/>
        <end position="548"/>
    </location>
</feature>
<dbReference type="Pfam" id="PF26113">
    <property type="entry name" value="GH16_XgeA"/>
    <property type="match status" value="1"/>
</dbReference>
<dbReference type="Pfam" id="PF00856">
    <property type="entry name" value="SET"/>
    <property type="match status" value="1"/>
</dbReference>
<keyword evidence="7" id="KW-0808">Transferase</keyword>
<dbReference type="EC" id="3.2.1.6" evidence="4"/>
<dbReference type="PANTHER" id="PTHR46223">
    <property type="entry name" value="HISTONE-LYSINE N-METHYLTRANSFERASE SUV39H"/>
    <property type="match status" value="1"/>
</dbReference>
<sequence length="1171" mass="125387">MPSSRRVGAAGLLVALLPVTVSAVSYNYTLQDTYAGANFYDGFNFFTDPDPTHGFVEYVDKTTAMNSDILGFGQGTAKWGVDDTNVLYANSTGRQSVRLEGNVNYNHGLFLADIKHMPGSICGVWPAFWTLGDSNWPAHGELDIIEGVNTFTTNQIAAHTAPNCTMTFQDQSGWVNGRDCAVSTGGAAGCATGTNDQTGYGDGFNANGGGVYAMQWTSEFMKVWFFPRNDIPASITSGSPSPALDFGTPVGNFDGGSCDIDSHFINHRMIFDTTFCGDWAGSVYDQTSCPMASGGASGCVNYVAQNPKAFSEAYWEVNYIKVFSETVIASPSSSSSSSSSVSSTSSSSSSSSSSVSSVSSTSSTFSSSSLSTSSSKSSSTSVFPSSTSSARSSSTSVSSILSSSVRPTSTSTSTSSSSIKPSTSTSASSSSVRASSSSSSIKPTTSSSSVKPTTSSSSIKPTTSSSSSKPASTSSTKPISTSSTVKLTSTSSTKPVSTSSTVKPTTSSSTTIKPSTSSKAPTTSSTSSRKISTSSSSVKTVVTLSTKKAGVTIRSVSSSSVKKVSSTSSSKKVTSTSSTKKVTSTSSSKKVSSTSSAKKATSTSSSKKATSTSSTKKATSTSSSKKVTSTSTKKTSTSSSTKKPSSTMKTNKDRASRMSRFPAARNMVKRSLVDAICCHRVSEGKEQYLLRWKHDEPSQAILSWHDLEDLGSIADFLQIYVGNYVTSLKSGNSSLGVPVQVTSLKRKSPHDEGSTSRASSQDTTTSTSSISAQKLEVYNGILQRKAGDIYPVHPACPSPRMPRIDATTVPTPEMLAAAKAHLADGVKKARRFVRRQFLHQLLRIPGPPVTFVNDRNKETPSLSFTYIQDYVYGEGVSRTEADAVMLGCTKCRPDMGSDRGCEYTRRCDCLEYATPDFKSQGLSKEEQKAHYEAWRAGELDAAELPKRFPYRLDNDQRTGIKQYVLDGFYLESRNVLYECNPKCKCGPKCKNRLVQKGRTVPLEIFKTQQRGFGLRCPVNLRRGQYIDRYLGELITDHEADAREAFSGRDKASYLFWLDKFANDDGPPGSLRTNDCYVADGEKMGGPTRFINHSCDPNCRLFTVSYNKHDQKIYDLAFFALEDIPAGTELTFDYMDPEEGEAGQAVHEEMDEGTVAVDCLCGAKNCRGKLWM</sequence>
<comment type="caution">
    <text evidence="19">The sequence shown here is derived from an EMBL/GenBank/DDBJ whole genome shotgun (WGS) entry which is preliminary data.</text>
</comment>
<keyword evidence="6" id="KW-0489">Methyltransferase</keyword>
<dbReference type="SMART" id="SM00468">
    <property type="entry name" value="PreSET"/>
    <property type="match status" value="1"/>
</dbReference>
<dbReference type="GO" id="GO:0042054">
    <property type="term" value="F:histone methyltransferase activity"/>
    <property type="evidence" value="ECO:0007669"/>
    <property type="project" value="InterPro"/>
</dbReference>
<keyword evidence="12" id="KW-0326">Glycosidase</keyword>
<dbReference type="GO" id="GO:0032259">
    <property type="term" value="P:methylation"/>
    <property type="evidence" value="ECO:0007669"/>
    <property type="project" value="UniProtKB-KW"/>
</dbReference>
<reference evidence="19 20" key="1">
    <citation type="submission" date="2018-10" db="EMBL/GenBank/DDBJ databases">
        <title>Fifty Aureobasidium pullulans genomes reveal a recombining polyextremotolerant generalist.</title>
        <authorList>
            <person name="Gostincar C."/>
            <person name="Turk M."/>
            <person name="Zajc J."/>
            <person name="Gunde-Cimerman N."/>
        </authorList>
    </citation>
    <scope>NUCLEOTIDE SEQUENCE [LARGE SCALE GENOMIC DNA]</scope>
    <source>
        <strain evidence="19 20">EXF-10659</strain>
    </source>
</reference>
<dbReference type="PROSITE" id="PS51762">
    <property type="entry name" value="GH16_2"/>
    <property type="match status" value="1"/>
</dbReference>
<evidence type="ECO:0000313" key="19">
    <source>
        <dbReference type="EMBL" id="THW80646.1"/>
    </source>
</evidence>
<evidence type="ECO:0000256" key="2">
    <source>
        <dbReference type="ARBA" id="ARBA00004286"/>
    </source>
</evidence>
<feature type="region of interest" description="Disordered" evidence="13">
    <location>
        <begin position="743"/>
        <end position="769"/>
    </location>
</feature>
<feature type="compositionally biased region" description="Low complexity" evidence="13">
    <location>
        <begin position="555"/>
        <end position="647"/>
    </location>
</feature>
<dbReference type="SUPFAM" id="SSF82199">
    <property type="entry name" value="SET domain"/>
    <property type="match status" value="1"/>
</dbReference>
<keyword evidence="14" id="KW-0732">Signal</keyword>
<evidence type="ECO:0000256" key="8">
    <source>
        <dbReference type="ARBA" id="ARBA00022691"/>
    </source>
</evidence>
<evidence type="ECO:0000256" key="12">
    <source>
        <dbReference type="ARBA" id="ARBA00023295"/>
    </source>
</evidence>
<dbReference type="CDD" id="cd02181">
    <property type="entry name" value="GH16_fungal_Lam16A_glucanase"/>
    <property type="match status" value="1"/>
</dbReference>
<feature type="domain" description="Pre-SET" evidence="16">
    <location>
        <begin position="884"/>
        <end position="997"/>
    </location>
</feature>
<evidence type="ECO:0000256" key="7">
    <source>
        <dbReference type="ARBA" id="ARBA00022679"/>
    </source>
</evidence>
<dbReference type="InterPro" id="IPR050973">
    <property type="entry name" value="H3K9_Histone-Lys_N-MTase"/>
</dbReference>
<dbReference type="AlphaFoldDB" id="A0A4S9AM72"/>
<dbReference type="GO" id="GO:0052861">
    <property type="term" value="F:endo-1,3(4)-beta-glucanase activity"/>
    <property type="evidence" value="ECO:0007669"/>
    <property type="project" value="UniProtKB-EC"/>
</dbReference>
<keyword evidence="5" id="KW-0158">Chromosome</keyword>
<evidence type="ECO:0000259" key="15">
    <source>
        <dbReference type="PROSITE" id="PS50280"/>
    </source>
</evidence>
<feature type="chain" id="PRO_5020405229" description="endo-1,3(4)-beta-glucanase" evidence="14">
    <location>
        <begin position="24"/>
        <end position="1171"/>
    </location>
</feature>
<evidence type="ECO:0000256" key="1">
    <source>
        <dbReference type="ARBA" id="ARBA00000124"/>
    </source>
</evidence>
<dbReference type="SMART" id="SM00317">
    <property type="entry name" value="SET"/>
    <property type="match status" value="1"/>
</dbReference>
<dbReference type="PROSITE" id="PS50868">
    <property type="entry name" value="POST_SET"/>
    <property type="match status" value="1"/>
</dbReference>
<evidence type="ECO:0000313" key="20">
    <source>
        <dbReference type="Proteomes" id="UP000308802"/>
    </source>
</evidence>
<keyword evidence="10" id="KW-0378">Hydrolase</keyword>
<evidence type="ECO:0000256" key="11">
    <source>
        <dbReference type="ARBA" id="ARBA00022833"/>
    </source>
</evidence>
<dbReference type="GO" id="GO:0005694">
    <property type="term" value="C:chromosome"/>
    <property type="evidence" value="ECO:0007669"/>
    <property type="project" value="UniProtKB-SubCell"/>
</dbReference>
<feature type="region of interest" description="Disordered" evidence="13">
    <location>
        <begin position="330"/>
        <end position="663"/>
    </location>
</feature>
<proteinExistence type="inferred from homology"/>
<organism evidence="19 20">
    <name type="scientific">Aureobasidium pullulans</name>
    <name type="common">Black yeast</name>
    <name type="synonym">Pullularia pullulans</name>
    <dbReference type="NCBI Taxonomy" id="5580"/>
    <lineage>
        <taxon>Eukaryota</taxon>
        <taxon>Fungi</taxon>
        <taxon>Dikarya</taxon>
        <taxon>Ascomycota</taxon>
        <taxon>Pezizomycotina</taxon>
        <taxon>Dothideomycetes</taxon>
        <taxon>Dothideomycetidae</taxon>
        <taxon>Dothideales</taxon>
        <taxon>Saccotheciaceae</taxon>
        <taxon>Aureobasidium</taxon>
    </lineage>
</organism>
<dbReference type="InterPro" id="IPR046341">
    <property type="entry name" value="SET_dom_sf"/>
</dbReference>
<evidence type="ECO:0000256" key="3">
    <source>
        <dbReference type="ARBA" id="ARBA00006865"/>
    </source>
</evidence>
<feature type="domain" description="SET" evidence="15">
    <location>
        <begin position="1000"/>
        <end position="1134"/>
    </location>
</feature>
<dbReference type="PROSITE" id="PS50280">
    <property type="entry name" value="SET"/>
    <property type="match status" value="1"/>
</dbReference>
<evidence type="ECO:0000256" key="14">
    <source>
        <dbReference type="SAM" id="SignalP"/>
    </source>
</evidence>
<dbReference type="GO" id="GO:0005975">
    <property type="term" value="P:carbohydrate metabolic process"/>
    <property type="evidence" value="ECO:0007669"/>
    <property type="project" value="InterPro"/>
</dbReference>
<evidence type="ECO:0000256" key="4">
    <source>
        <dbReference type="ARBA" id="ARBA00012599"/>
    </source>
</evidence>
<comment type="catalytic activity">
    <reaction evidence="1">
        <text>Endohydrolysis of (1-&gt;3)- or (1-&gt;4)-linkages in beta-D-glucans when the glucose residue whose reducing group is involved in the linkage to be hydrolyzed is itself substituted at C-3.</text>
        <dbReference type="EC" id="3.2.1.6"/>
    </reaction>
</comment>
<protein>
    <recommendedName>
        <fullName evidence="4">endo-1,3(4)-beta-glucanase</fullName>
        <ecNumber evidence="4">3.2.1.6</ecNumber>
    </recommendedName>
</protein>
<accession>A0A4S9AM72</accession>
<keyword evidence="8" id="KW-0949">S-adenosyl-L-methionine</keyword>
<evidence type="ECO:0000259" key="17">
    <source>
        <dbReference type="PROSITE" id="PS50868"/>
    </source>
</evidence>
<dbReference type="InterPro" id="IPR000757">
    <property type="entry name" value="Beta-glucanase-like"/>
</dbReference>
<keyword evidence="11" id="KW-0862">Zinc</keyword>
<dbReference type="CDD" id="cd00024">
    <property type="entry name" value="CD_CSD"/>
    <property type="match status" value="1"/>
</dbReference>
<dbReference type="Proteomes" id="UP000308802">
    <property type="component" value="Unassembled WGS sequence"/>
</dbReference>
<comment type="subcellular location">
    <subcellularLocation>
        <location evidence="2">Chromosome</location>
    </subcellularLocation>
</comment>
<dbReference type="Gene3D" id="2.170.270.10">
    <property type="entry name" value="SET domain"/>
    <property type="match status" value="1"/>
</dbReference>
<evidence type="ECO:0000256" key="13">
    <source>
        <dbReference type="SAM" id="MobiDB-lite"/>
    </source>
</evidence>
<dbReference type="PROSITE" id="PS50867">
    <property type="entry name" value="PRE_SET"/>
    <property type="match status" value="1"/>
</dbReference>
<dbReference type="EMBL" id="QZAO01000003">
    <property type="protein sequence ID" value="THW80646.1"/>
    <property type="molecule type" value="Genomic_DNA"/>
</dbReference>
<comment type="similarity">
    <text evidence="3">Belongs to the glycosyl hydrolase 16 family.</text>
</comment>
<name>A0A4S9AM72_AURPU</name>
<gene>
    <name evidence="19" type="ORF">D6D19_00240</name>
</gene>
<dbReference type="InterPro" id="IPR001214">
    <property type="entry name" value="SET_dom"/>
</dbReference>
<dbReference type="InterPro" id="IPR003616">
    <property type="entry name" value="Post-SET_dom"/>
</dbReference>
<evidence type="ECO:0000259" key="18">
    <source>
        <dbReference type="PROSITE" id="PS51762"/>
    </source>
</evidence>